<keyword evidence="2" id="KW-1185">Reference proteome</keyword>
<protein>
    <submittedName>
        <fullName evidence="1">Uncharacterized protein</fullName>
    </submittedName>
</protein>
<dbReference type="Proteomes" id="UP001054837">
    <property type="component" value="Unassembled WGS sequence"/>
</dbReference>
<reference evidence="1 2" key="1">
    <citation type="submission" date="2021-06" db="EMBL/GenBank/DDBJ databases">
        <title>Caerostris darwini draft genome.</title>
        <authorList>
            <person name="Kono N."/>
            <person name="Arakawa K."/>
        </authorList>
    </citation>
    <scope>NUCLEOTIDE SEQUENCE [LARGE SCALE GENOMIC DNA]</scope>
</reference>
<dbReference type="AlphaFoldDB" id="A0AAV4MAA7"/>
<sequence length="79" mass="9461">MEIFTNQTKYRWQSFEYLTFPLPDEGLRNKKLFIVPADEGNQEEKKLKIYLSWLINTAFDLYQEIAMHQNVSNLGLFNK</sequence>
<evidence type="ECO:0000313" key="2">
    <source>
        <dbReference type="Proteomes" id="UP001054837"/>
    </source>
</evidence>
<evidence type="ECO:0000313" key="1">
    <source>
        <dbReference type="EMBL" id="GIX69397.1"/>
    </source>
</evidence>
<dbReference type="EMBL" id="BPLQ01000269">
    <property type="protein sequence ID" value="GIX69397.1"/>
    <property type="molecule type" value="Genomic_DNA"/>
</dbReference>
<organism evidence="1 2">
    <name type="scientific">Caerostris darwini</name>
    <dbReference type="NCBI Taxonomy" id="1538125"/>
    <lineage>
        <taxon>Eukaryota</taxon>
        <taxon>Metazoa</taxon>
        <taxon>Ecdysozoa</taxon>
        <taxon>Arthropoda</taxon>
        <taxon>Chelicerata</taxon>
        <taxon>Arachnida</taxon>
        <taxon>Araneae</taxon>
        <taxon>Araneomorphae</taxon>
        <taxon>Entelegynae</taxon>
        <taxon>Araneoidea</taxon>
        <taxon>Araneidae</taxon>
        <taxon>Caerostris</taxon>
    </lineage>
</organism>
<proteinExistence type="predicted"/>
<gene>
    <name evidence="1" type="ORF">CDAR_427691</name>
</gene>
<accession>A0AAV4MAA7</accession>
<name>A0AAV4MAA7_9ARAC</name>
<comment type="caution">
    <text evidence="1">The sequence shown here is derived from an EMBL/GenBank/DDBJ whole genome shotgun (WGS) entry which is preliminary data.</text>
</comment>